<evidence type="ECO:0000256" key="2">
    <source>
        <dbReference type="ARBA" id="ARBA00023125"/>
    </source>
</evidence>
<dbReference type="SUPFAM" id="SSF46785">
    <property type="entry name" value="Winged helix' DNA-binding domain"/>
    <property type="match status" value="1"/>
</dbReference>
<gene>
    <name evidence="5" type="ORF">DDK22_00740</name>
</gene>
<dbReference type="SMART" id="SM00345">
    <property type="entry name" value="HTH_GNTR"/>
    <property type="match status" value="1"/>
</dbReference>
<dbReference type="Pfam" id="PF07729">
    <property type="entry name" value="FCD"/>
    <property type="match status" value="1"/>
</dbReference>
<evidence type="ECO:0000256" key="1">
    <source>
        <dbReference type="ARBA" id="ARBA00023015"/>
    </source>
</evidence>
<accession>A0A367PTF8</accession>
<dbReference type="InterPro" id="IPR008920">
    <property type="entry name" value="TF_FadR/GntR_C"/>
</dbReference>
<dbReference type="GO" id="GO:0003700">
    <property type="term" value="F:DNA-binding transcription factor activity"/>
    <property type="evidence" value="ECO:0007669"/>
    <property type="project" value="InterPro"/>
</dbReference>
<sequence length="236" mass="25909">MLDQLKPVDNRRLYQQIADQIRALIRNGDFAPGTRLPPERDLAQQLGVSRPSVREALIALEIEGAVEVRMGAGVYACVPPQRAPAATAVMGESPTELMQARAAVEGVVVQLASARASADTLRPVHDALAAMRADIRHGRLPLASDRAFHVAIAAMTGNSVLVRLVGELFDERHSPISQQISARAESQQTWMAALQEHEAILAALENRDVILAQTAMLSHLDLSRRRWVEHSRQEWS</sequence>
<dbReference type="Gene3D" id="1.20.120.530">
    <property type="entry name" value="GntR ligand-binding domain-like"/>
    <property type="match status" value="1"/>
</dbReference>
<dbReference type="InterPro" id="IPR036388">
    <property type="entry name" value="WH-like_DNA-bd_sf"/>
</dbReference>
<evidence type="ECO:0000313" key="6">
    <source>
        <dbReference type="Proteomes" id="UP000253501"/>
    </source>
</evidence>
<keyword evidence="3" id="KW-0804">Transcription</keyword>
<dbReference type="EMBL" id="QDHA01000002">
    <property type="protein sequence ID" value="RCJ10346.1"/>
    <property type="molecule type" value="Genomic_DNA"/>
</dbReference>
<dbReference type="PANTHER" id="PTHR43537">
    <property type="entry name" value="TRANSCRIPTIONAL REGULATOR, GNTR FAMILY"/>
    <property type="match status" value="1"/>
</dbReference>
<dbReference type="PANTHER" id="PTHR43537:SF5">
    <property type="entry name" value="UXU OPERON TRANSCRIPTIONAL REGULATOR"/>
    <property type="match status" value="1"/>
</dbReference>
<protein>
    <submittedName>
        <fullName evidence="5">FadR family transcriptional regulator</fullName>
    </submittedName>
</protein>
<dbReference type="PROSITE" id="PS50949">
    <property type="entry name" value="HTH_GNTR"/>
    <property type="match status" value="1"/>
</dbReference>
<dbReference type="SMART" id="SM00895">
    <property type="entry name" value="FCD"/>
    <property type="match status" value="1"/>
</dbReference>
<name>A0A367PTF8_CUPNE</name>
<dbReference type="GO" id="GO:0003677">
    <property type="term" value="F:DNA binding"/>
    <property type="evidence" value="ECO:0007669"/>
    <property type="project" value="UniProtKB-KW"/>
</dbReference>
<proteinExistence type="predicted"/>
<keyword evidence="1" id="KW-0805">Transcription regulation</keyword>
<dbReference type="RefSeq" id="WP_114130248.1">
    <property type="nucleotide sequence ID" value="NZ_CP068436.1"/>
</dbReference>
<dbReference type="CDD" id="cd07377">
    <property type="entry name" value="WHTH_GntR"/>
    <property type="match status" value="1"/>
</dbReference>
<dbReference type="AlphaFoldDB" id="A0A367PTF8"/>
<dbReference type="InterPro" id="IPR011711">
    <property type="entry name" value="GntR_C"/>
</dbReference>
<dbReference type="Pfam" id="PF00392">
    <property type="entry name" value="GntR"/>
    <property type="match status" value="1"/>
</dbReference>
<dbReference type="Gene3D" id="1.10.10.10">
    <property type="entry name" value="Winged helix-like DNA-binding domain superfamily/Winged helix DNA-binding domain"/>
    <property type="match status" value="1"/>
</dbReference>
<keyword evidence="2" id="KW-0238">DNA-binding</keyword>
<dbReference type="InterPro" id="IPR000524">
    <property type="entry name" value="Tscrpt_reg_HTH_GntR"/>
</dbReference>
<feature type="domain" description="HTH gntR-type" evidence="4">
    <location>
        <begin position="11"/>
        <end position="79"/>
    </location>
</feature>
<dbReference type="PRINTS" id="PR00035">
    <property type="entry name" value="HTHGNTR"/>
</dbReference>
<reference evidence="5 6" key="1">
    <citation type="submission" date="2018-04" db="EMBL/GenBank/DDBJ databases">
        <title>Cupriavidus necator CR12 genome sequencing and assembly.</title>
        <authorList>
            <person name="Ben Fekih I."/>
            <person name="Mazhar H.S."/>
            <person name="Bello S.K."/>
            <person name="Rensing C."/>
        </authorList>
    </citation>
    <scope>NUCLEOTIDE SEQUENCE [LARGE SCALE GENOMIC DNA]</scope>
    <source>
        <strain evidence="5 6">CR12</strain>
    </source>
</reference>
<evidence type="ECO:0000313" key="5">
    <source>
        <dbReference type="EMBL" id="RCJ10346.1"/>
    </source>
</evidence>
<comment type="caution">
    <text evidence="5">The sequence shown here is derived from an EMBL/GenBank/DDBJ whole genome shotgun (WGS) entry which is preliminary data.</text>
</comment>
<dbReference type="InterPro" id="IPR036390">
    <property type="entry name" value="WH_DNA-bd_sf"/>
</dbReference>
<organism evidence="5 6">
    <name type="scientific">Cupriavidus necator</name>
    <name type="common">Alcaligenes eutrophus</name>
    <name type="synonym">Ralstonia eutropha</name>
    <dbReference type="NCBI Taxonomy" id="106590"/>
    <lineage>
        <taxon>Bacteria</taxon>
        <taxon>Pseudomonadati</taxon>
        <taxon>Pseudomonadota</taxon>
        <taxon>Betaproteobacteria</taxon>
        <taxon>Burkholderiales</taxon>
        <taxon>Burkholderiaceae</taxon>
        <taxon>Cupriavidus</taxon>
    </lineage>
</organism>
<dbReference type="SUPFAM" id="SSF48008">
    <property type="entry name" value="GntR ligand-binding domain-like"/>
    <property type="match status" value="1"/>
</dbReference>
<dbReference type="Proteomes" id="UP000253501">
    <property type="component" value="Unassembled WGS sequence"/>
</dbReference>
<evidence type="ECO:0000259" key="4">
    <source>
        <dbReference type="PROSITE" id="PS50949"/>
    </source>
</evidence>
<evidence type="ECO:0000256" key="3">
    <source>
        <dbReference type="ARBA" id="ARBA00023163"/>
    </source>
</evidence>